<feature type="compositionally biased region" description="Acidic residues" evidence="1">
    <location>
        <begin position="36"/>
        <end position="46"/>
    </location>
</feature>
<evidence type="ECO:0000313" key="4">
    <source>
        <dbReference type="WBParaSite" id="HPBE_0000201701-mRNA-1"/>
    </source>
</evidence>
<dbReference type="EMBL" id="UZAH01002649">
    <property type="protein sequence ID" value="VDO22669.1"/>
    <property type="molecule type" value="Genomic_DNA"/>
</dbReference>
<organism evidence="3 4">
    <name type="scientific">Heligmosomoides polygyrus</name>
    <name type="common">Parasitic roundworm</name>
    <dbReference type="NCBI Taxonomy" id="6339"/>
    <lineage>
        <taxon>Eukaryota</taxon>
        <taxon>Metazoa</taxon>
        <taxon>Ecdysozoa</taxon>
        <taxon>Nematoda</taxon>
        <taxon>Chromadorea</taxon>
        <taxon>Rhabditida</taxon>
        <taxon>Rhabditina</taxon>
        <taxon>Rhabditomorpha</taxon>
        <taxon>Strongyloidea</taxon>
        <taxon>Heligmosomidae</taxon>
        <taxon>Heligmosomoides</taxon>
    </lineage>
</organism>
<feature type="region of interest" description="Disordered" evidence="1">
    <location>
        <begin position="24"/>
        <end position="125"/>
    </location>
</feature>
<sequence>MHLGEPLANDIADVHRRPILTRSETTDGELLRDFGEGPEVDSEGEQDFSSAFLPVGAGYNHPESMPSSESQVPKRETERVEIVNLEDETSQAEAFSTSTPLKGSKLHPSEKEGTTATNADTTSQFSSQRSLCPYQTFVPTTAAMAVYYSLFL</sequence>
<reference evidence="4" key="2">
    <citation type="submission" date="2019-09" db="UniProtKB">
        <authorList>
            <consortium name="WormBaseParasite"/>
        </authorList>
    </citation>
    <scope>IDENTIFICATION</scope>
</reference>
<dbReference type="WBParaSite" id="HPBE_0000201701-mRNA-1">
    <property type="protein sequence ID" value="HPBE_0000201701-mRNA-1"/>
    <property type="gene ID" value="HPBE_0000201701"/>
</dbReference>
<dbReference type="AlphaFoldDB" id="A0A183F775"/>
<gene>
    <name evidence="2" type="ORF">HPBE_LOCUS2018</name>
</gene>
<dbReference type="Proteomes" id="UP000050761">
    <property type="component" value="Unassembled WGS sequence"/>
</dbReference>
<feature type="compositionally biased region" description="Polar residues" evidence="1">
    <location>
        <begin position="114"/>
        <end position="125"/>
    </location>
</feature>
<feature type="compositionally biased region" description="Basic and acidic residues" evidence="1">
    <location>
        <begin position="72"/>
        <end position="81"/>
    </location>
</feature>
<evidence type="ECO:0000313" key="2">
    <source>
        <dbReference type="EMBL" id="VDO22669.1"/>
    </source>
</evidence>
<keyword evidence="3" id="KW-1185">Reference proteome</keyword>
<name>A0A183F775_HELPZ</name>
<accession>A0A183F775</accession>
<accession>A0A3P7TSC6</accession>
<evidence type="ECO:0000313" key="3">
    <source>
        <dbReference type="Proteomes" id="UP000050761"/>
    </source>
</evidence>
<feature type="compositionally biased region" description="Polar residues" evidence="1">
    <location>
        <begin position="91"/>
        <end position="101"/>
    </location>
</feature>
<proteinExistence type="predicted"/>
<evidence type="ECO:0000256" key="1">
    <source>
        <dbReference type="SAM" id="MobiDB-lite"/>
    </source>
</evidence>
<protein>
    <submittedName>
        <fullName evidence="4">Transmembrane protein</fullName>
    </submittedName>
</protein>
<reference evidence="2 3" key="1">
    <citation type="submission" date="2018-11" db="EMBL/GenBank/DDBJ databases">
        <authorList>
            <consortium name="Pathogen Informatics"/>
        </authorList>
    </citation>
    <scope>NUCLEOTIDE SEQUENCE [LARGE SCALE GENOMIC DNA]</scope>
</reference>